<gene>
    <name evidence="2" type="ORF">KOF26_00880</name>
</gene>
<sequence>MIRRLIAAAVALLAASTAPAAPLDDIAQRYVKMSLEAGEREPGYVDSYYGPPEWAEAARKAPRSFADLRGEAQALARALAAIDPRTLDAMSVRRRAYLQAQVKAATTRLSMDMGEKFPFQDEADGLFGVRPQLKPLAAYDPVLARIDRLVPGPGALADRVDALLDRYIVPADKVEPVMRAAIAECRARTMRHIALPSDERFDLGLVTGKSWSGYNWYKGNAHSLIEINTDLPVRIGRAAEIGCHEGYPGHHVLNMLLERKLARGRGWVEFTINPLFGPQGTIAEGTANYGVHLAFPGEELEAFEAKTLFPLAGLDPGEAPRLAALRDAMDELAGARLTIAEMYLDGKIDREQAIALSQKYQLLSRTRAEHGLGFTEQYRSYVINYATGKDMAQAYVERAGPSPAARWARFEAVISEPTVPADLLPK</sequence>
<evidence type="ECO:0008006" key="4">
    <source>
        <dbReference type="Google" id="ProtNLM"/>
    </source>
</evidence>
<comment type="caution">
    <text evidence="2">The sequence shown here is derived from an EMBL/GenBank/DDBJ whole genome shotgun (WGS) entry which is preliminary data.</text>
</comment>
<evidence type="ECO:0000313" key="3">
    <source>
        <dbReference type="Proteomes" id="UP000776276"/>
    </source>
</evidence>
<accession>A0ABS6BGK2</accession>
<keyword evidence="3" id="KW-1185">Reference proteome</keyword>
<dbReference type="Proteomes" id="UP000776276">
    <property type="component" value="Unassembled WGS sequence"/>
</dbReference>
<name>A0ABS6BGK2_9SPHN</name>
<dbReference type="EMBL" id="JAHKRT010000001">
    <property type="protein sequence ID" value="MBU3076404.1"/>
    <property type="molecule type" value="Genomic_DNA"/>
</dbReference>
<organism evidence="2 3">
    <name type="scientific">Sphingomonas quercus</name>
    <dbReference type="NCBI Taxonomy" id="2842451"/>
    <lineage>
        <taxon>Bacteria</taxon>
        <taxon>Pseudomonadati</taxon>
        <taxon>Pseudomonadota</taxon>
        <taxon>Alphaproteobacteria</taxon>
        <taxon>Sphingomonadales</taxon>
        <taxon>Sphingomonadaceae</taxon>
        <taxon>Sphingomonas</taxon>
    </lineage>
</organism>
<dbReference type="RefSeq" id="WP_216318516.1">
    <property type="nucleotide sequence ID" value="NZ_JAHKRT010000001.1"/>
</dbReference>
<evidence type="ECO:0000256" key="1">
    <source>
        <dbReference type="SAM" id="SignalP"/>
    </source>
</evidence>
<proteinExistence type="predicted"/>
<protein>
    <recommendedName>
        <fullName evidence="4">DUF885 domain-containing protein</fullName>
    </recommendedName>
</protein>
<feature type="chain" id="PRO_5047212686" description="DUF885 domain-containing protein" evidence="1">
    <location>
        <begin position="21"/>
        <end position="426"/>
    </location>
</feature>
<feature type="signal peptide" evidence="1">
    <location>
        <begin position="1"/>
        <end position="20"/>
    </location>
</feature>
<reference evidence="2 3" key="1">
    <citation type="submission" date="2021-06" db="EMBL/GenBank/DDBJ databases">
        <title>Sphingomonas sp. XMGL2, whole genome shotgun sequencing project.</title>
        <authorList>
            <person name="Zhao G."/>
            <person name="Shen L."/>
        </authorList>
    </citation>
    <scope>NUCLEOTIDE SEQUENCE [LARGE SCALE GENOMIC DNA]</scope>
    <source>
        <strain evidence="2 3">XMGL2</strain>
    </source>
</reference>
<evidence type="ECO:0000313" key="2">
    <source>
        <dbReference type="EMBL" id="MBU3076404.1"/>
    </source>
</evidence>
<keyword evidence="1" id="KW-0732">Signal</keyword>